<evidence type="ECO:0000313" key="3">
    <source>
        <dbReference type="Proteomes" id="UP000325081"/>
    </source>
</evidence>
<feature type="non-terminal residue" evidence="2">
    <location>
        <position position="133"/>
    </location>
</feature>
<feature type="compositionally biased region" description="Basic residues" evidence="1">
    <location>
        <begin position="48"/>
        <end position="63"/>
    </location>
</feature>
<comment type="caution">
    <text evidence="2">The sequence shown here is derived from an EMBL/GenBank/DDBJ whole genome shotgun (WGS) entry which is preliminary data.</text>
</comment>
<name>A0A5A7QUC0_STRAF</name>
<accession>A0A5A7QUC0</accession>
<dbReference type="Proteomes" id="UP000325081">
    <property type="component" value="Unassembled WGS sequence"/>
</dbReference>
<reference evidence="2" key="1">
    <citation type="journal article" date="2019" name="Curr. Biol.">
        <title>Genome Sequence of Striga asiatica Provides Insight into the Evolution of Plant Parasitism.</title>
        <authorList>
            <person name="Yoshida S."/>
            <person name="Kim S."/>
            <person name="Wafula E.K."/>
            <person name="Tanskanen J."/>
            <person name="Kim Y."/>
            <person name="Honaas L."/>
            <person name="Yang Z."/>
            <person name="Spallek T."/>
            <person name="Conn C.E."/>
            <person name="Ichihashi Y."/>
            <person name="Cheong K."/>
            <person name="Cui S."/>
            <person name="Der J.P."/>
            <person name="Gundlach H."/>
            <person name="Jiao Y."/>
            <person name="Hori C."/>
            <person name="Ishida J.K."/>
            <person name="Kasahara H."/>
            <person name="Kiba T."/>
            <person name="Kim M."/>
            <person name="Koo N."/>
            <person name="Laohavisit A."/>
            <person name="Lee Y."/>
            <person name="Lumba S."/>
            <person name="Mccourt P."/>
            <person name="Mortimer J.C."/>
            <person name="Mutuku J.M."/>
            <person name="Nomura T."/>
            <person name="Sasaki-sekimoto Y."/>
            <person name="Seto Y."/>
            <person name="Wang Y."/>
            <person name="Wakatake T."/>
            <person name="Sakakibara H."/>
            <person name="Demura T."/>
            <person name="Yamaguchi S."/>
            <person name="Yoneyama K."/>
            <person name="Manabe R."/>
            <person name="Nelson D.C."/>
            <person name="Schulman A.H."/>
            <person name="Timko M.P."/>
            <person name="Depamphilis C.W."/>
            <person name="Choi D."/>
            <person name="Shirasu K."/>
        </authorList>
    </citation>
    <scope>NUCLEOTIDE SEQUENCE [LARGE SCALE GENOMIC DNA]</scope>
    <source>
        <strain evidence="2">UVA1</strain>
    </source>
</reference>
<protein>
    <submittedName>
        <fullName evidence="2">Uncharacterized protein</fullName>
    </submittedName>
</protein>
<evidence type="ECO:0000313" key="2">
    <source>
        <dbReference type="EMBL" id="GER48057.1"/>
    </source>
</evidence>
<dbReference type="InterPro" id="IPR037690">
    <property type="entry name" value="FAM204A"/>
</dbReference>
<gene>
    <name evidence="2" type="ORF">STAS_25220</name>
</gene>
<feature type="region of interest" description="Disordered" evidence="1">
    <location>
        <begin position="86"/>
        <end position="108"/>
    </location>
</feature>
<proteinExistence type="predicted"/>
<feature type="region of interest" description="Disordered" evidence="1">
    <location>
        <begin position="1"/>
        <end position="29"/>
    </location>
</feature>
<dbReference type="EMBL" id="BKCP01008181">
    <property type="protein sequence ID" value="GER48057.1"/>
    <property type="molecule type" value="Genomic_DNA"/>
</dbReference>
<feature type="region of interest" description="Disordered" evidence="1">
    <location>
        <begin position="48"/>
        <end position="70"/>
    </location>
</feature>
<dbReference type="PANTHER" id="PTHR14386">
    <property type="entry name" value="PROTEIN FAM204A"/>
    <property type="match status" value="1"/>
</dbReference>
<organism evidence="2 3">
    <name type="scientific">Striga asiatica</name>
    <name type="common">Asiatic witchweed</name>
    <name type="synonym">Buchnera asiatica</name>
    <dbReference type="NCBI Taxonomy" id="4170"/>
    <lineage>
        <taxon>Eukaryota</taxon>
        <taxon>Viridiplantae</taxon>
        <taxon>Streptophyta</taxon>
        <taxon>Embryophyta</taxon>
        <taxon>Tracheophyta</taxon>
        <taxon>Spermatophyta</taxon>
        <taxon>Magnoliopsida</taxon>
        <taxon>eudicotyledons</taxon>
        <taxon>Gunneridae</taxon>
        <taxon>Pentapetalae</taxon>
        <taxon>asterids</taxon>
        <taxon>lamiids</taxon>
        <taxon>Lamiales</taxon>
        <taxon>Orobanchaceae</taxon>
        <taxon>Buchnereae</taxon>
        <taxon>Striga</taxon>
    </lineage>
</organism>
<keyword evidence="3" id="KW-1185">Reference proteome</keyword>
<evidence type="ECO:0000256" key="1">
    <source>
        <dbReference type="SAM" id="MobiDB-lite"/>
    </source>
</evidence>
<dbReference type="OrthoDB" id="639110at2759"/>
<dbReference type="AlphaFoldDB" id="A0A5A7QUC0"/>
<sequence>MERENDENAIERRESAIASSANFKPKSGITESQLAKFQELHKRRLKIKAKSKAGGKGQSKPHKKVVEARECTEPCKSASNYAIVSNSEGKTVDVSPEEGSKSAGNSTMKKRQKLYWGYSRILVDIYVYYIDLH</sequence>
<dbReference type="PANTHER" id="PTHR14386:SF2">
    <property type="entry name" value="PROTEIN FAM204A"/>
    <property type="match status" value="1"/>
</dbReference>